<dbReference type="EMBL" id="FOFP01000023">
    <property type="protein sequence ID" value="SER33650.1"/>
    <property type="molecule type" value="Genomic_DNA"/>
</dbReference>
<evidence type="ECO:0000313" key="1">
    <source>
        <dbReference type="EMBL" id="SER33650.1"/>
    </source>
</evidence>
<accession>A0ABY1BPX9</accession>
<name>A0ABY1BPX9_9PSED</name>
<organism evidence="1 2">
    <name type="scientific">Pseudomonas cuatrocienegasensis</name>
    <dbReference type="NCBI Taxonomy" id="543360"/>
    <lineage>
        <taxon>Bacteria</taxon>
        <taxon>Pseudomonadati</taxon>
        <taxon>Pseudomonadota</taxon>
        <taxon>Gammaproteobacteria</taxon>
        <taxon>Pseudomonadales</taxon>
        <taxon>Pseudomonadaceae</taxon>
        <taxon>Pseudomonas</taxon>
    </lineage>
</organism>
<dbReference type="RefSeq" id="WP_069522163.1">
    <property type="nucleotide sequence ID" value="NZ_FOFP01000023.1"/>
</dbReference>
<comment type="caution">
    <text evidence="1">The sequence shown here is derived from an EMBL/GenBank/DDBJ whole genome shotgun (WGS) entry which is preliminary data.</text>
</comment>
<dbReference type="InterPro" id="IPR023214">
    <property type="entry name" value="HAD_sf"/>
</dbReference>
<protein>
    <recommendedName>
        <fullName evidence="3">Beta-phosphoglucomutase, HAD superfamily</fullName>
    </recommendedName>
</protein>
<keyword evidence="2" id="KW-1185">Reference proteome</keyword>
<dbReference type="SUPFAM" id="SSF56784">
    <property type="entry name" value="HAD-like"/>
    <property type="match status" value="1"/>
</dbReference>
<proteinExistence type="predicted"/>
<evidence type="ECO:0008006" key="3">
    <source>
        <dbReference type="Google" id="ProtNLM"/>
    </source>
</evidence>
<reference evidence="1 2" key="1">
    <citation type="submission" date="2016-10" db="EMBL/GenBank/DDBJ databases">
        <authorList>
            <person name="Varghese N."/>
            <person name="Submissions S."/>
        </authorList>
    </citation>
    <scope>NUCLEOTIDE SEQUENCE [LARGE SCALE GENOMIC DNA]</scope>
    <source>
        <strain evidence="1 2">CIP 109853</strain>
    </source>
</reference>
<gene>
    <name evidence="1" type="ORF">SAMN05216600_12337</name>
</gene>
<dbReference type="Gene3D" id="3.40.50.1000">
    <property type="entry name" value="HAD superfamily/HAD-like"/>
    <property type="match status" value="1"/>
</dbReference>
<sequence>MPAPCSFSAFLFGLSGCLVDFGARTQVAANQRSSTSSADLLGIAQAQAVLTPGAEAALHQLQAWNTPCAWLDALPAAVCSHLAAPLPAWLVAAGQHDQRPWPAPDACWQALIDLQVPHLDGAVLISGDPKLLQAGLNAGLWTIGLAICGSLCGQSLADWQRLDDSQRERLRTDATLSLYRLGVHAVIDQLDELDPALHDVALRRQKGEKP</sequence>
<dbReference type="Proteomes" id="UP000198512">
    <property type="component" value="Unassembled WGS sequence"/>
</dbReference>
<evidence type="ECO:0000313" key="2">
    <source>
        <dbReference type="Proteomes" id="UP000198512"/>
    </source>
</evidence>
<dbReference type="InterPro" id="IPR036412">
    <property type="entry name" value="HAD-like_sf"/>
</dbReference>